<organism evidence="4 5">
    <name type="scientific">Bifidobacterium goeldii</name>
    <dbReference type="NCBI Taxonomy" id="2306975"/>
    <lineage>
        <taxon>Bacteria</taxon>
        <taxon>Bacillati</taxon>
        <taxon>Actinomycetota</taxon>
        <taxon>Actinomycetes</taxon>
        <taxon>Bifidobacteriales</taxon>
        <taxon>Bifidobacteriaceae</taxon>
        <taxon>Bifidobacterium</taxon>
    </lineage>
</organism>
<evidence type="ECO:0000256" key="3">
    <source>
        <dbReference type="SAM" id="Phobius"/>
    </source>
</evidence>
<reference evidence="4 5" key="1">
    <citation type="submission" date="2018-09" db="EMBL/GenBank/DDBJ databases">
        <title>Characterization of the phylogenetic diversity of five novel species belonging to the genus Bifidobacterium.</title>
        <authorList>
            <person name="Lugli G.A."/>
            <person name="Duranti S."/>
            <person name="Milani C."/>
        </authorList>
    </citation>
    <scope>NUCLEOTIDE SEQUENCE [LARGE SCALE GENOMIC DNA]</scope>
    <source>
        <strain evidence="4 5">2034B</strain>
    </source>
</reference>
<accession>A0A430FL60</accession>
<feature type="region of interest" description="Disordered" evidence="2">
    <location>
        <begin position="33"/>
        <end position="69"/>
    </location>
</feature>
<keyword evidence="5" id="KW-1185">Reference proteome</keyword>
<protein>
    <recommendedName>
        <fullName evidence="6">Sugar-binding protein</fullName>
    </recommendedName>
</protein>
<dbReference type="Proteomes" id="UP000287533">
    <property type="component" value="Unassembled WGS sequence"/>
</dbReference>
<feature type="compositionally biased region" description="Polar residues" evidence="2">
    <location>
        <begin position="46"/>
        <end position="62"/>
    </location>
</feature>
<gene>
    <name evidence="4" type="ORF">D2E25_0771</name>
</gene>
<feature type="compositionally biased region" description="Gly residues" evidence="2">
    <location>
        <begin position="480"/>
        <end position="496"/>
    </location>
</feature>
<keyword evidence="3" id="KW-0812">Transmembrane</keyword>
<sequence length="513" mass="52818">MGGIYKREYAKVCTIEHNGCRCKHYGGSVMSELNDSTNDDVEQQRGRTGSNGHTNHAGNTDANAPEPMINPDVVDEAAWDIPSLEFPQVGHPLVPDMPSIPNLNHHTHHHDAAASDAAAQGGDPLGLADVADIPAEPAQPQPKADNAVTVVLEPVSQSEADAAVAATRAMAPTGTPGNGGTAVFNPLAGANGNTPTPRNPAKPPKRSHVGRNIAIVIIVLLVLAALAGGGYALWRNRQAQQEHQQAMSLCTQAKSDVDDAVKTLNAALTKGKTAQQQASGLDQTITDKLNTAIDNASNLDAADSCDASLNTDALTRNADSNTTLAGKINDAAKAVTDATKSVTDARTAKISELKQQLQTTVTTAQQLLNDSEGAVSDDTTRDTLRQAIESANAQLKESDAKLDASALQQSIDTIGAASTAVNDSMSSYTAYRQRLYQQQQQAQRQAQQQQNNTTTGGTAGSGSGTGTTTGGSTGTTTDGTGTGTGTTTGGSTGTTTGGTTTTTPQSTTDGATN</sequence>
<dbReference type="EMBL" id="QXGL01000002">
    <property type="protein sequence ID" value="RSX53448.1"/>
    <property type="molecule type" value="Genomic_DNA"/>
</dbReference>
<evidence type="ECO:0000313" key="4">
    <source>
        <dbReference type="EMBL" id="RSX53448.1"/>
    </source>
</evidence>
<feature type="compositionally biased region" description="Gly residues" evidence="2">
    <location>
        <begin position="457"/>
        <end position="473"/>
    </location>
</feature>
<feature type="compositionally biased region" description="Low complexity" evidence="2">
    <location>
        <begin position="439"/>
        <end position="456"/>
    </location>
</feature>
<feature type="compositionally biased region" description="Low complexity" evidence="2">
    <location>
        <begin position="497"/>
        <end position="513"/>
    </location>
</feature>
<dbReference type="AlphaFoldDB" id="A0A430FL60"/>
<evidence type="ECO:0000313" key="5">
    <source>
        <dbReference type="Proteomes" id="UP000287533"/>
    </source>
</evidence>
<comment type="caution">
    <text evidence="4">The sequence shown here is derived from an EMBL/GenBank/DDBJ whole genome shotgun (WGS) entry which is preliminary data.</text>
</comment>
<feature type="region of interest" description="Disordered" evidence="2">
    <location>
        <begin position="170"/>
        <end position="207"/>
    </location>
</feature>
<feature type="region of interest" description="Disordered" evidence="2">
    <location>
        <begin position="439"/>
        <end position="513"/>
    </location>
</feature>
<keyword evidence="1" id="KW-0175">Coiled coil</keyword>
<feature type="transmembrane region" description="Helical" evidence="3">
    <location>
        <begin position="213"/>
        <end position="234"/>
    </location>
</feature>
<keyword evidence="3" id="KW-1133">Transmembrane helix</keyword>
<evidence type="ECO:0000256" key="2">
    <source>
        <dbReference type="SAM" id="MobiDB-lite"/>
    </source>
</evidence>
<evidence type="ECO:0000256" key="1">
    <source>
        <dbReference type="SAM" id="Coils"/>
    </source>
</evidence>
<keyword evidence="3" id="KW-0472">Membrane</keyword>
<name>A0A430FL60_9BIFI</name>
<proteinExistence type="predicted"/>
<feature type="region of interest" description="Disordered" evidence="2">
    <location>
        <begin position="105"/>
        <end position="130"/>
    </location>
</feature>
<feature type="coiled-coil region" evidence="1">
    <location>
        <begin position="350"/>
        <end position="401"/>
    </location>
</feature>
<evidence type="ECO:0008006" key="6">
    <source>
        <dbReference type="Google" id="ProtNLM"/>
    </source>
</evidence>